<dbReference type="PIRSF" id="PIRSF003174">
    <property type="entry name" value="CreA"/>
    <property type="match status" value="1"/>
</dbReference>
<dbReference type="Pfam" id="PF05981">
    <property type="entry name" value="CreA"/>
    <property type="match status" value="1"/>
</dbReference>
<dbReference type="PANTHER" id="PTHR37952">
    <property type="match status" value="1"/>
</dbReference>
<protein>
    <submittedName>
        <fullName evidence="2">CreA protein</fullName>
    </submittedName>
</protein>
<dbReference type="GO" id="GO:0005829">
    <property type="term" value="C:cytosol"/>
    <property type="evidence" value="ECO:0007669"/>
    <property type="project" value="TreeGrafter"/>
</dbReference>
<accession>A0A1N7LTY3</accession>
<dbReference type="STRING" id="80876.SAMN05421779_103550"/>
<evidence type="ECO:0000313" key="3">
    <source>
        <dbReference type="Proteomes" id="UP000185678"/>
    </source>
</evidence>
<dbReference type="AlphaFoldDB" id="A0A1N7LTY3"/>
<dbReference type="RefSeq" id="WP_076400299.1">
    <property type="nucleotide sequence ID" value="NZ_FTOA01000003.1"/>
</dbReference>
<sequence length="171" mass="18271">MSGLFAGRRWRTLMVGALLAVGMAPASVALADEIGSVDTVFKLLGPNHKIVIDGFDDPLIPGVACHVASSRTGGISGALGLAEDTSDASIACRQVGPISLPKGLKKRDGETVFSERRSILFKKMQVVRFYDDKRNVLVYLVYSDKLVDGSPKNSISSVPVMPWVGEAPRAQ</sequence>
<organism evidence="2 3">
    <name type="scientific">Insolitispirillum peregrinum</name>
    <dbReference type="NCBI Taxonomy" id="80876"/>
    <lineage>
        <taxon>Bacteria</taxon>
        <taxon>Pseudomonadati</taxon>
        <taxon>Pseudomonadota</taxon>
        <taxon>Alphaproteobacteria</taxon>
        <taxon>Rhodospirillales</taxon>
        <taxon>Novispirillaceae</taxon>
        <taxon>Insolitispirillum</taxon>
    </lineage>
</organism>
<gene>
    <name evidence="2" type="ORF">SAMN05421779_103550</name>
</gene>
<feature type="signal peptide" evidence="1">
    <location>
        <begin position="1"/>
        <end position="31"/>
    </location>
</feature>
<keyword evidence="1" id="KW-0732">Signal</keyword>
<name>A0A1N7LTY3_9PROT</name>
<dbReference type="InterPro" id="IPR010292">
    <property type="entry name" value="Uncharacterised_CreA"/>
</dbReference>
<dbReference type="PANTHER" id="PTHR37952:SF2">
    <property type="entry name" value="PROTEIN CREA"/>
    <property type="match status" value="1"/>
</dbReference>
<dbReference type="Proteomes" id="UP000185678">
    <property type="component" value="Unassembled WGS sequence"/>
</dbReference>
<keyword evidence="3" id="KW-1185">Reference proteome</keyword>
<dbReference type="EMBL" id="FTOA01000003">
    <property type="protein sequence ID" value="SIS77219.1"/>
    <property type="molecule type" value="Genomic_DNA"/>
</dbReference>
<feature type="chain" id="PRO_5013269798" evidence="1">
    <location>
        <begin position="32"/>
        <end position="171"/>
    </location>
</feature>
<reference evidence="2 3" key="1">
    <citation type="submission" date="2017-01" db="EMBL/GenBank/DDBJ databases">
        <authorList>
            <person name="Mah S.A."/>
            <person name="Swanson W.J."/>
            <person name="Moy G.W."/>
            <person name="Vacquier V.D."/>
        </authorList>
    </citation>
    <scope>NUCLEOTIDE SEQUENCE [LARGE SCALE GENOMIC DNA]</scope>
    <source>
        <strain evidence="2 3">DSM 11589</strain>
    </source>
</reference>
<proteinExistence type="predicted"/>
<evidence type="ECO:0000313" key="2">
    <source>
        <dbReference type="EMBL" id="SIS77219.1"/>
    </source>
</evidence>
<evidence type="ECO:0000256" key="1">
    <source>
        <dbReference type="SAM" id="SignalP"/>
    </source>
</evidence>